<keyword evidence="3" id="KW-1185">Reference proteome</keyword>
<keyword evidence="1" id="KW-0472">Membrane</keyword>
<feature type="transmembrane region" description="Helical" evidence="1">
    <location>
        <begin position="121"/>
        <end position="140"/>
    </location>
</feature>
<dbReference type="RefSeq" id="XP_005793442.1">
    <property type="nucleotide sequence ID" value="XM_005793385.1"/>
</dbReference>
<dbReference type="EnsemblProtists" id="EOD31312">
    <property type="protein sequence ID" value="EOD31312"/>
    <property type="gene ID" value="EMIHUDRAFT_365076"/>
</dbReference>
<accession>A0A0D3K6C7</accession>
<dbReference type="EnsemblProtists" id="EOD41013">
    <property type="protein sequence ID" value="EOD41013"/>
    <property type="gene ID" value="EMIHUDRAFT_360695"/>
</dbReference>
<evidence type="ECO:0000313" key="2">
    <source>
        <dbReference type="EnsemblProtists" id="EOD31312"/>
    </source>
</evidence>
<dbReference type="KEGG" id="ehx:EMIHUDRAFT_365076"/>
<dbReference type="GeneID" id="17276586"/>
<name>A0A0D3K6C7_EMIH1</name>
<evidence type="ECO:0008006" key="4">
    <source>
        <dbReference type="Google" id="ProtNLM"/>
    </source>
</evidence>
<dbReference type="KEGG" id="ehx:EMIHUDRAFT_360695"/>
<evidence type="ECO:0000256" key="1">
    <source>
        <dbReference type="SAM" id="Phobius"/>
    </source>
</evidence>
<dbReference type="HOGENOM" id="CLU_1059338_0_0_1"/>
<feature type="transmembrane region" description="Helical" evidence="1">
    <location>
        <begin position="201"/>
        <end position="222"/>
    </location>
</feature>
<reference evidence="3" key="1">
    <citation type="journal article" date="2013" name="Nature">
        <title>Pan genome of the phytoplankton Emiliania underpins its global distribution.</title>
        <authorList>
            <person name="Read B.A."/>
            <person name="Kegel J."/>
            <person name="Klute M.J."/>
            <person name="Kuo A."/>
            <person name="Lefebvre S.C."/>
            <person name="Maumus F."/>
            <person name="Mayer C."/>
            <person name="Miller J."/>
            <person name="Monier A."/>
            <person name="Salamov A."/>
            <person name="Young J."/>
            <person name="Aguilar M."/>
            <person name="Claverie J.M."/>
            <person name="Frickenhaus S."/>
            <person name="Gonzalez K."/>
            <person name="Herman E.K."/>
            <person name="Lin Y.C."/>
            <person name="Napier J."/>
            <person name="Ogata H."/>
            <person name="Sarno A.F."/>
            <person name="Shmutz J."/>
            <person name="Schroeder D."/>
            <person name="de Vargas C."/>
            <person name="Verret F."/>
            <person name="von Dassow P."/>
            <person name="Valentin K."/>
            <person name="Van de Peer Y."/>
            <person name="Wheeler G."/>
            <person name="Dacks J.B."/>
            <person name="Delwiche C.F."/>
            <person name="Dyhrman S.T."/>
            <person name="Glockner G."/>
            <person name="John U."/>
            <person name="Richards T."/>
            <person name="Worden A.Z."/>
            <person name="Zhang X."/>
            <person name="Grigoriev I.V."/>
            <person name="Allen A.E."/>
            <person name="Bidle K."/>
            <person name="Borodovsky M."/>
            <person name="Bowler C."/>
            <person name="Brownlee C."/>
            <person name="Cock J.M."/>
            <person name="Elias M."/>
            <person name="Gladyshev V.N."/>
            <person name="Groth M."/>
            <person name="Guda C."/>
            <person name="Hadaegh A."/>
            <person name="Iglesias-Rodriguez M.D."/>
            <person name="Jenkins J."/>
            <person name="Jones B.M."/>
            <person name="Lawson T."/>
            <person name="Leese F."/>
            <person name="Lindquist E."/>
            <person name="Lobanov A."/>
            <person name="Lomsadze A."/>
            <person name="Malik S.B."/>
            <person name="Marsh M.E."/>
            <person name="Mackinder L."/>
            <person name="Mock T."/>
            <person name="Mueller-Roeber B."/>
            <person name="Pagarete A."/>
            <person name="Parker M."/>
            <person name="Probert I."/>
            <person name="Quesneville H."/>
            <person name="Raines C."/>
            <person name="Rensing S.A."/>
            <person name="Riano-Pachon D.M."/>
            <person name="Richier S."/>
            <person name="Rokitta S."/>
            <person name="Shiraiwa Y."/>
            <person name="Soanes D.M."/>
            <person name="van der Giezen M."/>
            <person name="Wahlund T.M."/>
            <person name="Williams B."/>
            <person name="Wilson W."/>
            <person name="Wolfe G."/>
            <person name="Wurch L.L."/>
        </authorList>
    </citation>
    <scope>NUCLEOTIDE SEQUENCE</scope>
</reference>
<evidence type="ECO:0000313" key="3">
    <source>
        <dbReference type="Proteomes" id="UP000013827"/>
    </source>
</evidence>
<feature type="transmembrane region" description="Helical" evidence="1">
    <location>
        <begin position="229"/>
        <end position="247"/>
    </location>
</feature>
<dbReference type="RefSeq" id="XP_005783741.1">
    <property type="nucleotide sequence ID" value="XM_005783684.1"/>
</dbReference>
<dbReference type="Proteomes" id="UP000013827">
    <property type="component" value="Unassembled WGS sequence"/>
</dbReference>
<dbReference type="PaxDb" id="2903-EOD31312"/>
<dbReference type="GeneID" id="17286283"/>
<keyword evidence="1" id="KW-1133">Transmembrane helix</keyword>
<feature type="transmembrane region" description="Helical" evidence="1">
    <location>
        <begin position="147"/>
        <end position="163"/>
    </location>
</feature>
<reference evidence="2" key="2">
    <citation type="submission" date="2024-10" db="UniProtKB">
        <authorList>
            <consortium name="EnsemblProtists"/>
        </authorList>
    </citation>
    <scope>IDENTIFICATION</scope>
</reference>
<keyword evidence="1" id="KW-0812">Transmembrane</keyword>
<protein>
    <recommendedName>
        <fullName evidence="4">TLC domain-containing protein</fullName>
    </recommendedName>
</protein>
<proteinExistence type="predicted"/>
<dbReference type="AlphaFoldDB" id="A0A0D3K6C7"/>
<organism evidence="2 3">
    <name type="scientific">Emiliania huxleyi (strain CCMP1516)</name>
    <dbReference type="NCBI Taxonomy" id="280463"/>
    <lineage>
        <taxon>Eukaryota</taxon>
        <taxon>Haptista</taxon>
        <taxon>Haptophyta</taxon>
        <taxon>Prymnesiophyceae</taxon>
        <taxon>Isochrysidales</taxon>
        <taxon>Noelaerhabdaceae</taxon>
        <taxon>Emiliania</taxon>
    </lineage>
</organism>
<sequence>MKESSSFGNLWQAPTARRLAHATSQTSPADSHALGRLIGAAWVVVAYAARGVLRGYLGDSMQSGGGVPFWRCAFGVGMQLGVLPALLAALCASKGGGSPLFPTPRRLERWNEAWLRTPSGVWEWAFGYVFGLFFTFDLLLVPMKTNVLAHHVVCLAFHGWVFFSPQRPGLQLVIAGEAVLEFGTGGSNLSMLLPGSDAVRAFFVLAMSASNTYGAVLTVRWLRLQRGRWVWLTLLPTILGILALRQLHVVNEVYKRAHSPAPP</sequence>
<feature type="transmembrane region" description="Helical" evidence="1">
    <location>
        <begin position="37"/>
        <end position="57"/>
    </location>
</feature>
<feature type="transmembrane region" description="Helical" evidence="1">
    <location>
        <begin position="69"/>
        <end position="90"/>
    </location>
</feature>